<accession>A0ABZ2ZDK2</accession>
<organism evidence="3 4">
    <name type="scientific">Chitinophaga caseinilytica</name>
    <dbReference type="NCBI Taxonomy" id="2267521"/>
    <lineage>
        <taxon>Bacteria</taxon>
        <taxon>Pseudomonadati</taxon>
        <taxon>Bacteroidota</taxon>
        <taxon>Chitinophagia</taxon>
        <taxon>Chitinophagales</taxon>
        <taxon>Chitinophagaceae</taxon>
        <taxon>Chitinophaga</taxon>
    </lineage>
</organism>
<protein>
    <submittedName>
        <fullName evidence="3">FecR domain-containing protein</fullName>
    </submittedName>
</protein>
<dbReference type="InterPro" id="IPR012373">
    <property type="entry name" value="Ferrdict_sens_TM"/>
</dbReference>
<feature type="domain" description="FecR protein" evidence="1">
    <location>
        <begin position="204"/>
        <end position="299"/>
    </location>
</feature>
<evidence type="ECO:0000313" key="3">
    <source>
        <dbReference type="EMBL" id="WZN48529.1"/>
    </source>
</evidence>
<dbReference type="Proteomes" id="UP001449657">
    <property type="component" value="Chromosome"/>
</dbReference>
<feature type="domain" description="Protein FecR C-terminal" evidence="2">
    <location>
        <begin position="340"/>
        <end position="405"/>
    </location>
</feature>
<reference evidence="3 4" key="1">
    <citation type="submission" date="2024-03" db="EMBL/GenBank/DDBJ databases">
        <title>Chitinophaga caseinilytica sp. nov., a casein hydrolysing bacterium isolated from forest soil.</title>
        <authorList>
            <person name="Lee D.S."/>
            <person name="Han D.M."/>
            <person name="Baek J.H."/>
            <person name="Choi D.G."/>
            <person name="Jeon J.H."/>
            <person name="Jeon C.O."/>
        </authorList>
    </citation>
    <scope>NUCLEOTIDE SEQUENCE [LARGE SCALE GENOMIC DNA]</scope>
    <source>
        <strain evidence="3 4">KACC 19118</strain>
    </source>
</reference>
<dbReference type="PANTHER" id="PTHR30273">
    <property type="entry name" value="PERIPLASMIC SIGNAL SENSOR AND SIGMA FACTOR ACTIVATOR FECR-RELATED"/>
    <property type="match status" value="1"/>
</dbReference>
<keyword evidence="4" id="KW-1185">Reference proteome</keyword>
<dbReference type="RefSeq" id="WP_341843119.1">
    <property type="nucleotide sequence ID" value="NZ_CP149792.1"/>
</dbReference>
<sequence>MTREAIISSLEKYAAGTLTPEEERSLFAWLETAPPHEFHALLDAAGVPDALKSYPMPTSASVADFRRKLELREPVPERTFWQKLTGRAAFHRPFEPTEPVPAHRLRPTWRKIAAAAAVLLLAGGSYWLFQATPQPGKNHVVLHSGPQPGGNKATLTLGDGSIITLDDADAGALSQQGNTKIVKLQGGRIVYDPQADGGAPVFNTISTPKGGQYQVQLPDGTVVWMNAASSLRFPSAFTGNERLVELTGEGYFEVAADVEKPFKVAVKDVRVEVLGTKFNINAYPEESQARAALLEGSVRVRRKDDAVKLAPGQEARIGQEGKIAVSPADLEQVLAWKNGYFQFEGATLPVLLRQIGRWYDVEVVWKGEVPEKEFAGRISRNVSLEAMVEALRSSGVNCKITGRTLEVAP</sequence>
<evidence type="ECO:0000313" key="4">
    <source>
        <dbReference type="Proteomes" id="UP001449657"/>
    </source>
</evidence>
<dbReference type="PANTHER" id="PTHR30273:SF2">
    <property type="entry name" value="PROTEIN FECR"/>
    <property type="match status" value="1"/>
</dbReference>
<evidence type="ECO:0000259" key="2">
    <source>
        <dbReference type="Pfam" id="PF16344"/>
    </source>
</evidence>
<dbReference type="EMBL" id="CP150096">
    <property type="protein sequence ID" value="WZN48529.1"/>
    <property type="molecule type" value="Genomic_DNA"/>
</dbReference>
<dbReference type="Pfam" id="PF04773">
    <property type="entry name" value="FecR"/>
    <property type="match status" value="1"/>
</dbReference>
<dbReference type="InterPro" id="IPR032508">
    <property type="entry name" value="FecR_C"/>
</dbReference>
<dbReference type="InterPro" id="IPR006860">
    <property type="entry name" value="FecR"/>
</dbReference>
<dbReference type="Gene3D" id="3.55.50.30">
    <property type="match status" value="1"/>
</dbReference>
<gene>
    <name evidence="3" type="ORF">WJU22_10125</name>
</gene>
<name>A0ABZ2ZDK2_9BACT</name>
<dbReference type="Pfam" id="PF16344">
    <property type="entry name" value="FecR_C"/>
    <property type="match status" value="1"/>
</dbReference>
<proteinExistence type="predicted"/>
<evidence type="ECO:0000259" key="1">
    <source>
        <dbReference type="Pfam" id="PF04773"/>
    </source>
</evidence>
<dbReference type="Gene3D" id="2.60.120.1440">
    <property type="match status" value="1"/>
</dbReference>